<dbReference type="InterPro" id="IPR035952">
    <property type="entry name" value="Rhomboid-like_sf"/>
</dbReference>
<feature type="transmembrane region" description="Helical" evidence="7">
    <location>
        <begin position="122"/>
        <end position="142"/>
    </location>
</feature>
<protein>
    <submittedName>
        <fullName evidence="9">Rhomboid family protein</fullName>
    </submittedName>
</protein>
<sequence>MNLLSHLRKPFRYEFLNVTLYLIGTNLLVFFLTYLNRGLLYYMALNPLYLLKGGMVWQLVSYMFAHASFNHILFNMLGLFFFGLQVEREMGSREFLLFYFFTGIFAGLVSLLVYWLSGAYGVFLLGASGVVYGVLLAFATFYPRARIFLFGIFPVPAPYLVIGYTAIELLAQFGAQDNVAHLTHLAGFAGAYLYLVLRLGISPFRVFRNEYFS</sequence>
<dbReference type="Gene3D" id="1.20.1540.10">
    <property type="entry name" value="Rhomboid-like"/>
    <property type="match status" value="1"/>
</dbReference>
<evidence type="ECO:0000256" key="5">
    <source>
        <dbReference type="ARBA" id="ARBA00022989"/>
    </source>
</evidence>
<proteinExistence type="inferred from homology"/>
<dbReference type="GO" id="GO:0016020">
    <property type="term" value="C:membrane"/>
    <property type="evidence" value="ECO:0007669"/>
    <property type="project" value="UniProtKB-SubCell"/>
</dbReference>
<feature type="transmembrane region" description="Helical" evidence="7">
    <location>
        <begin position="147"/>
        <end position="167"/>
    </location>
</feature>
<feature type="transmembrane region" description="Helical" evidence="7">
    <location>
        <begin position="96"/>
        <end position="116"/>
    </location>
</feature>
<organism evidence="9 10">
    <name type="scientific">Winmispira thermophila (strain ATCC 49972 / DSM 6192 / RI 19.B1)</name>
    <name type="common">Spirochaeta thermophila</name>
    <dbReference type="NCBI Taxonomy" id="665571"/>
    <lineage>
        <taxon>Bacteria</taxon>
        <taxon>Pseudomonadati</taxon>
        <taxon>Spirochaetota</taxon>
        <taxon>Spirochaetia</taxon>
        <taxon>Winmispirales</taxon>
        <taxon>Winmispiraceae</taxon>
        <taxon>Winmispira</taxon>
    </lineage>
</organism>
<keyword evidence="3 7" id="KW-0812">Transmembrane</keyword>
<evidence type="ECO:0000256" key="4">
    <source>
        <dbReference type="ARBA" id="ARBA00022801"/>
    </source>
</evidence>
<dbReference type="SUPFAM" id="SSF144091">
    <property type="entry name" value="Rhomboid-like"/>
    <property type="match status" value="1"/>
</dbReference>
<name>E0RRC5_WINT6</name>
<keyword evidence="6 7" id="KW-0472">Membrane</keyword>
<dbReference type="HOGENOM" id="CLU_055068_4_1_12"/>
<dbReference type="InterPro" id="IPR050925">
    <property type="entry name" value="Rhomboid_protease_S54"/>
</dbReference>
<accession>E0RRC5</accession>
<dbReference type="Proteomes" id="UP000001296">
    <property type="component" value="Chromosome"/>
</dbReference>
<comment type="similarity">
    <text evidence="2">Belongs to the peptidase S54 family.</text>
</comment>
<gene>
    <name evidence="9" type="ordered locus">STHERM_c21730</name>
</gene>
<evidence type="ECO:0000256" key="3">
    <source>
        <dbReference type="ARBA" id="ARBA00022692"/>
    </source>
</evidence>
<evidence type="ECO:0000313" key="10">
    <source>
        <dbReference type="Proteomes" id="UP000001296"/>
    </source>
</evidence>
<dbReference type="eggNOG" id="COG0705">
    <property type="taxonomic scope" value="Bacteria"/>
</dbReference>
<reference evidence="9 10" key="2">
    <citation type="journal article" date="2010" name="J. Bacteriol.">
        <title>Genome sequence of the polysaccharide-degrading, thermophilic anaerobe Spirochaeta thermophila DSM 6192.</title>
        <authorList>
            <person name="Angelov A."/>
            <person name="Liebl S."/>
            <person name="Ballschmiter M."/>
            <person name="Bomeke M."/>
            <person name="Lehmann R."/>
            <person name="Liesegang H."/>
            <person name="Daniel R."/>
            <person name="Liebl W."/>
        </authorList>
    </citation>
    <scope>NUCLEOTIDE SEQUENCE [LARGE SCALE GENOMIC DNA]</scope>
    <source>
        <strain evidence="10">ATCC 49972 / DSM 6192 / RI 19.B1</strain>
    </source>
</reference>
<feature type="transmembrane region" description="Helical" evidence="7">
    <location>
        <begin position="55"/>
        <end position="84"/>
    </location>
</feature>
<evidence type="ECO:0000256" key="1">
    <source>
        <dbReference type="ARBA" id="ARBA00004141"/>
    </source>
</evidence>
<evidence type="ECO:0000256" key="2">
    <source>
        <dbReference type="ARBA" id="ARBA00009045"/>
    </source>
</evidence>
<dbReference type="KEGG" id="sta:STHERM_c21730"/>
<reference key="1">
    <citation type="submission" date="2009-08" db="EMBL/GenBank/DDBJ databases">
        <title>The genome sequence of Spirochaeta thermophila DSM6192.</title>
        <authorList>
            <person name="Angelov A."/>
            <person name="Mientus M."/>
            <person name="Wittenberg S."/>
            <person name="Lehmann R."/>
            <person name="Liesegang H."/>
            <person name="Daniel R."/>
            <person name="Liebl W."/>
        </authorList>
    </citation>
    <scope>NUCLEOTIDE SEQUENCE</scope>
    <source>
        <strain>DSM 6192</strain>
    </source>
</reference>
<dbReference type="PANTHER" id="PTHR43731">
    <property type="entry name" value="RHOMBOID PROTEASE"/>
    <property type="match status" value="1"/>
</dbReference>
<dbReference type="Pfam" id="PF01694">
    <property type="entry name" value="Rhomboid"/>
    <property type="match status" value="1"/>
</dbReference>
<dbReference type="PaxDb" id="665571-STHERM_c21730"/>
<dbReference type="RefSeq" id="WP_013314940.1">
    <property type="nucleotide sequence ID" value="NC_014484.1"/>
</dbReference>
<dbReference type="PANTHER" id="PTHR43731:SF14">
    <property type="entry name" value="PRESENILIN-ASSOCIATED RHOMBOID-LIKE PROTEIN, MITOCHONDRIAL"/>
    <property type="match status" value="1"/>
</dbReference>
<dbReference type="MEROPS" id="S54.025"/>
<keyword evidence="5 7" id="KW-1133">Transmembrane helix</keyword>
<feature type="domain" description="Peptidase S54 rhomboid" evidence="8">
    <location>
        <begin position="54"/>
        <end position="197"/>
    </location>
</feature>
<dbReference type="InterPro" id="IPR022764">
    <property type="entry name" value="Peptidase_S54_rhomboid_dom"/>
</dbReference>
<feature type="transmembrane region" description="Helical" evidence="7">
    <location>
        <begin position="179"/>
        <end position="197"/>
    </location>
</feature>
<comment type="subcellular location">
    <subcellularLocation>
        <location evidence="1">Membrane</location>
        <topology evidence="1">Multi-pass membrane protein</topology>
    </subcellularLocation>
</comment>
<evidence type="ECO:0000256" key="6">
    <source>
        <dbReference type="ARBA" id="ARBA00023136"/>
    </source>
</evidence>
<dbReference type="EMBL" id="CP001698">
    <property type="protein sequence ID" value="ADN03102.1"/>
    <property type="molecule type" value="Genomic_DNA"/>
</dbReference>
<dbReference type="GO" id="GO:0004252">
    <property type="term" value="F:serine-type endopeptidase activity"/>
    <property type="evidence" value="ECO:0007669"/>
    <property type="project" value="InterPro"/>
</dbReference>
<feature type="transmembrane region" description="Helical" evidence="7">
    <location>
        <begin position="15"/>
        <end position="35"/>
    </location>
</feature>
<dbReference type="SMART" id="SM01160">
    <property type="entry name" value="DUF1751"/>
    <property type="match status" value="1"/>
</dbReference>
<evidence type="ECO:0000313" key="9">
    <source>
        <dbReference type="EMBL" id="ADN03102.1"/>
    </source>
</evidence>
<dbReference type="AlphaFoldDB" id="E0RRC5"/>
<keyword evidence="4" id="KW-0378">Hydrolase</keyword>
<evidence type="ECO:0000259" key="8">
    <source>
        <dbReference type="Pfam" id="PF01694"/>
    </source>
</evidence>
<evidence type="ECO:0000256" key="7">
    <source>
        <dbReference type="SAM" id="Phobius"/>
    </source>
</evidence>